<proteinExistence type="predicted"/>
<dbReference type="SUPFAM" id="SSF53335">
    <property type="entry name" value="S-adenosyl-L-methionine-dependent methyltransferases"/>
    <property type="match status" value="1"/>
</dbReference>
<dbReference type="PANTHER" id="PTHR43861">
    <property type="entry name" value="TRANS-ACONITATE 2-METHYLTRANSFERASE-RELATED"/>
    <property type="match status" value="1"/>
</dbReference>
<keyword evidence="2" id="KW-1185">Reference proteome</keyword>
<dbReference type="InterPro" id="IPR029063">
    <property type="entry name" value="SAM-dependent_MTases_sf"/>
</dbReference>
<keyword evidence="1" id="KW-0489">Methyltransferase</keyword>
<gene>
    <name evidence="1" type="ORF">HQ393_16345</name>
</gene>
<accession>A0A7H9BMW5</accession>
<dbReference type="GO" id="GO:0008168">
    <property type="term" value="F:methyltransferase activity"/>
    <property type="evidence" value="ECO:0007669"/>
    <property type="project" value="UniProtKB-KW"/>
</dbReference>
<dbReference type="GO" id="GO:0032259">
    <property type="term" value="P:methylation"/>
    <property type="evidence" value="ECO:0007669"/>
    <property type="project" value="UniProtKB-KW"/>
</dbReference>
<protein>
    <submittedName>
        <fullName evidence="1">Class I SAM-dependent methyltransferase</fullName>
    </submittedName>
</protein>
<dbReference type="PANTHER" id="PTHR43861:SF6">
    <property type="entry name" value="METHYLTRANSFERASE TYPE 11"/>
    <property type="match status" value="1"/>
</dbReference>
<name>A0A7H9BMW5_9NEIS</name>
<reference evidence="1 2" key="1">
    <citation type="submission" date="2020-07" db="EMBL/GenBank/DDBJ databases">
        <title>Complete genome sequence of Chitinibacter sp. 2T18.</title>
        <authorList>
            <person name="Bae J.-W."/>
            <person name="Choi J.-W."/>
        </authorList>
    </citation>
    <scope>NUCLEOTIDE SEQUENCE [LARGE SCALE GENOMIC DNA]</scope>
    <source>
        <strain evidence="1 2">2T18</strain>
    </source>
</reference>
<dbReference type="AlphaFoldDB" id="A0A7H9BMW5"/>
<dbReference type="Pfam" id="PF13489">
    <property type="entry name" value="Methyltransf_23"/>
    <property type="match status" value="1"/>
</dbReference>
<evidence type="ECO:0000313" key="2">
    <source>
        <dbReference type="Proteomes" id="UP000509597"/>
    </source>
</evidence>
<dbReference type="Proteomes" id="UP000509597">
    <property type="component" value="Chromosome"/>
</dbReference>
<dbReference type="Gene3D" id="3.40.50.150">
    <property type="entry name" value="Vaccinia Virus protein VP39"/>
    <property type="match status" value="2"/>
</dbReference>
<evidence type="ECO:0000313" key="1">
    <source>
        <dbReference type="EMBL" id="QLG89983.1"/>
    </source>
</evidence>
<keyword evidence="1" id="KW-0808">Transferase</keyword>
<dbReference type="EMBL" id="CP058627">
    <property type="protein sequence ID" value="QLG89983.1"/>
    <property type="molecule type" value="Genomic_DNA"/>
</dbReference>
<sequence>MHIDGVDYWRCETCQATYLDPAARPSHERELAEYQLHNNDVADAGYRNFLAKVATPLLARLAPAQSGLDFGCGPGALLAGMLREAGHTMAVYDPFFSPDTSVLHTQYDFITCTEVAEHFHRPADEFRRLDAMLKPGGWLAIMTCFQTDDARFANWHYRRDPTHVVFYRAATLQYLAKQYGWECEIPCTNVALMKKSSG</sequence>
<organism evidence="1 2">
    <name type="scientific">Chitinibacter bivalviorum</name>
    <dbReference type="NCBI Taxonomy" id="2739434"/>
    <lineage>
        <taxon>Bacteria</taxon>
        <taxon>Pseudomonadati</taxon>
        <taxon>Pseudomonadota</taxon>
        <taxon>Betaproteobacteria</taxon>
        <taxon>Neisseriales</taxon>
        <taxon>Chitinibacteraceae</taxon>
        <taxon>Chitinibacter</taxon>
    </lineage>
</organism>
<dbReference type="KEGG" id="chiz:HQ393_16345"/>